<feature type="domain" description="Metalloenzyme" evidence="5">
    <location>
        <begin position="159"/>
        <end position="276"/>
    </location>
</feature>
<evidence type="ECO:0000256" key="2">
    <source>
        <dbReference type="ARBA" id="ARBA00022723"/>
    </source>
</evidence>
<dbReference type="PANTHER" id="PTHR21110">
    <property type="entry name" value="PHOSPHOPENTOMUTASE"/>
    <property type="match status" value="1"/>
</dbReference>
<organism evidence="6 7">
    <name type="scientific">Acetilactobacillus jinshanensis</name>
    <dbReference type="NCBI Taxonomy" id="1720083"/>
    <lineage>
        <taxon>Bacteria</taxon>
        <taxon>Bacillati</taxon>
        <taxon>Bacillota</taxon>
        <taxon>Bacilli</taxon>
        <taxon>Lactobacillales</taxon>
        <taxon>Lactobacillaceae</taxon>
        <taxon>Acetilactobacillus</taxon>
    </lineage>
</organism>
<keyword evidence="4" id="KW-0413">Isomerase</keyword>
<comment type="similarity">
    <text evidence="1">Belongs to the phosphopentomutase family.</text>
</comment>
<protein>
    <submittedName>
        <fullName evidence="6">Phosphopentomutase</fullName>
    </submittedName>
</protein>
<dbReference type="InterPro" id="IPR010045">
    <property type="entry name" value="DeoB"/>
</dbReference>
<dbReference type="GO" id="GO:0005829">
    <property type="term" value="C:cytosol"/>
    <property type="evidence" value="ECO:0007669"/>
    <property type="project" value="TreeGrafter"/>
</dbReference>
<keyword evidence="7" id="KW-1185">Reference proteome</keyword>
<dbReference type="GO" id="GO:0043094">
    <property type="term" value="P:metabolic compound salvage"/>
    <property type="evidence" value="ECO:0007669"/>
    <property type="project" value="InterPro"/>
</dbReference>
<dbReference type="Gene3D" id="3.40.720.10">
    <property type="entry name" value="Alkaline Phosphatase, subunit A"/>
    <property type="match status" value="1"/>
</dbReference>
<keyword evidence="3" id="KW-0464">Manganese</keyword>
<evidence type="ECO:0000256" key="4">
    <source>
        <dbReference type="ARBA" id="ARBA00023235"/>
    </source>
</evidence>
<evidence type="ECO:0000313" key="6">
    <source>
        <dbReference type="EMBL" id="QBP17711.1"/>
    </source>
</evidence>
<sequence length="293" mass="33312">MKSFYLSRPSRSLLKEGLTHMHFRRVIVVDIASLGLGAMPDAKRYHSEKANTLGHLDEQYLLNVPTLQRLGLGNIRRHHQFLTIPPAKTPLGFYGKLKVRTHSGTKDASLREMFDFNEPLRTLSVFNHLSRCHYRTIIISRFISYLADQDCCLQIQSANDNTGFRKLINNLKQMDTGLIYLQVPELQWVATQKDPQGYAARLSIVDKQIELLMSTLTSTDLLIITSSFANDPSYPERQITREYLPLIMYTPEVSKGHYVGTRKSVGDIAATLIDNFKEPGTEIPLSNSLLRSM</sequence>
<dbReference type="InterPro" id="IPR006124">
    <property type="entry name" value="Metalloenzyme"/>
</dbReference>
<evidence type="ECO:0000259" key="5">
    <source>
        <dbReference type="Pfam" id="PF01676"/>
    </source>
</evidence>
<dbReference type="AlphaFoldDB" id="A0A4P6ZJ20"/>
<dbReference type="Pfam" id="PF01676">
    <property type="entry name" value="Metalloenzyme"/>
    <property type="match status" value="1"/>
</dbReference>
<gene>
    <name evidence="6" type="ORF">ELX58_00595</name>
</gene>
<dbReference type="PANTHER" id="PTHR21110:SF0">
    <property type="entry name" value="PHOSPHOPENTOMUTASE"/>
    <property type="match status" value="1"/>
</dbReference>
<dbReference type="InterPro" id="IPR017850">
    <property type="entry name" value="Alkaline_phosphatase_core_sf"/>
</dbReference>
<evidence type="ECO:0000256" key="3">
    <source>
        <dbReference type="ARBA" id="ARBA00023211"/>
    </source>
</evidence>
<dbReference type="GO" id="GO:0008973">
    <property type="term" value="F:phosphopentomutase activity"/>
    <property type="evidence" value="ECO:0007669"/>
    <property type="project" value="InterPro"/>
</dbReference>
<dbReference type="EMBL" id="CP034726">
    <property type="protein sequence ID" value="QBP17711.1"/>
    <property type="molecule type" value="Genomic_DNA"/>
</dbReference>
<evidence type="ECO:0000256" key="1">
    <source>
        <dbReference type="ARBA" id="ARBA00010373"/>
    </source>
</evidence>
<proteinExistence type="inferred from homology"/>
<dbReference type="Proteomes" id="UP000294321">
    <property type="component" value="Chromosome"/>
</dbReference>
<dbReference type="GO" id="GO:0009117">
    <property type="term" value="P:nucleotide metabolic process"/>
    <property type="evidence" value="ECO:0007669"/>
    <property type="project" value="InterPro"/>
</dbReference>
<dbReference type="KEGG" id="lji:ELX58_00595"/>
<dbReference type="SUPFAM" id="SSF53649">
    <property type="entry name" value="Alkaline phosphatase-like"/>
    <property type="match status" value="1"/>
</dbReference>
<keyword evidence="2" id="KW-0479">Metal-binding</keyword>
<dbReference type="OrthoDB" id="9769930at2"/>
<accession>A0A4P6ZJ20</accession>
<reference evidence="7" key="1">
    <citation type="submission" date="2018-12" db="EMBL/GenBank/DDBJ databases">
        <title>A new species of lactobacillus.</title>
        <authorList>
            <person name="Jian Y."/>
            <person name="Xin L."/>
            <person name="Hong Z.J."/>
            <person name="Ming L.Z."/>
            <person name="Hong X.Z."/>
        </authorList>
    </citation>
    <scope>NUCLEOTIDE SEQUENCE [LARGE SCALE GENOMIC DNA]</scope>
    <source>
        <strain evidence="7">HSLZ-75</strain>
    </source>
</reference>
<dbReference type="GO" id="GO:0000287">
    <property type="term" value="F:magnesium ion binding"/>
    <property type="evidence" value="ECO:0007669"/>
    <property type="project" value="InterPro"/>
</dbReference>
<evidence type="ECO:0000313" key="7">
    <source>
        <dbReference type="Proteomes" id="UP000294321"/>
    </source>
</evidence>
<name>A0A4P6ZJ20_9LACO</name>